<accession>A0A0T5NTV6</accession>
<dbReference type="Proteomes" id="UP000051295">
    <property type="component" value="Unassembled WGS sequence"/>
</dbReference>
<keyword evidence="3" id="KW-1185">Reference proteome</keyword>
<name>A0A0T5NTV6_9RHOB</name>
<dbReference type="PATRIC" id="fig|1641875.4.peg.60"/>
<keyword evidence="1" id="KW-0732">Signal</keyword>
<gene>
    <name evidence="2" type="ORF">XM53_11385</name>
</gene>
<dbReference type="EMBL" id="LAXJ01000010">
    <property type="protein sequence ID" value="KRS12252.1"/>
    <property type="molecule type" value="Genomic_DNA"/>
</dbReference>
<dbReference type="OrthoDB" id="1679673at2"/>
<dbReference type="RefSeq" id="WP_057793394.1">
    <property type="nucleotide sequence ID" value="NZ_LAXJ01000010.1"/>
</dbReference>
<dbReference type="STRING" id="1641875.XM53_11385"/>
<feature type="chain" id="PRO_5006663903" description="Polyphosphate kinase" evidence="1">
    <location>
        <begin position="20"/>
        <end position="212"/>
    </location>
</feature>
<evidence type="ECO:0000256" key="1">
    <source>
        <dbReference type="SAM" id="SignalP"/>
    </source>
</evidence>
<dbReference type="InterPro" id="IPR010412">
    <property type="entry name" value="DUF1007"/>
</dbReference>
<dbReference type="AlphaFoldDB" id="A0A0T5NTV6"/>
<comment type="caution">
    <text evidence="2">The sequence shown here is derived from an EMBL/GenBank/DDBJ whole genome shotgun (WGS) entry which is preliminary data.</text>
</comment>
<organism evidence="2 3">
    <name type="scientific">Roseovarius atlanticus</name>
    <dbReference type="NCBI Taxonomy" id="1641875"/>
    <lineage>
        <taxon>Bacteria</taxon>
        <taxon>Pseudomonadati</taxon>
        <taxon>Pseudomonadota</taxon>
        <taxon>Alphaproteobacteria</taxon>
        <taxon>Rhodobacterales</taxon>
        <taxon>Roseobacteraceae</taxon>
        <taxon>Roseovarius</taxon>
    </lineage>
</organism>
<feature type="signal peptide" evidence="1">
    <location>
        <begin position="1"/>
        <end position="19"/>
    </location>
</feature>
<evidence type="ECO:0008006" key="4">
    <source>
        <dbReference type="Google" id="ProtNLM"/>
    </source>
</evidence>
<proteinExistence type="predicted"/>
<protein>
    <recommendedName>
        <fullName evidence="4">Polyphosphate kinase</fullName>
    </recommendedName>
</protein>
<dbReference type="Pfam" id="PF06226">
    <property type="entry name" value="DUF1007"/>
    <property type="match status" value="1"/>
</dbReference>
<evidence type="ECO:0000313" key="2">
    <source>
        <dbReference type="EMBL" id="KRS12252.1"/>
    </source>
</evidence>
<evidence type="ECO:0000313" key="3">
    <source>
        <dbReference type="Proteomes" id="UP000051295"/>
    </source>
</evidence>
<sequence length="212" mass="22894">MWRCLTFLCGLIVAPAAQAHPHVFVDVTLTLETDAEGRVDGVEVTWVYDPLFTMLVLSDRGLDSDADLSLTDDEKAALLGFDLQDWPEGFDGALFAYDEDGAVTLGPAEALSVGMRDGALVTRHRRPVAALEIGAGEVLRLEPYDPYYYAALSLVQMDGLPEGCAARIVPPDKEAADARVAEMGNSDDEMFFEEAKVGVHYAFSAEVTCVGS</sequence>
<reference evidence="2 3" key="1">
    <citation type="submission" date="2015-04" db="EMBL/GenBank/DDBJ databases">
        <title>The draft genome sequence of Roseovarius sp.R12b.</title>
        <authorList>
            <person name="Li G."/>
            <person name="Lai Q."/>
            <person name="Shao Z."/>
            <person name="Yan P."/>
        </authorList>
    </citation>
    <scope>NUCLEOTIDE SEQUENCE [LARGE SCALE GENOMIC DNA]</scope>
    <source>
        <strain evidence="2 3">R12B</strain>
    </source>
</reference>